<dbReference type="EMBL" id="BKCJ010002062">
    <property type="protein sequence ID" value="GEU45988.1"/>
    <property type="molecule type" value="Genomic_DNA"/>
</dbReference>
<protein>
    <submittedName>
        <fullName evidence="2">Uncharacterized protein</fullName>
    </submittedName>
</protein>
<organism evidence="2">
    <name type="scientific">Tanacetum cinerariifolium</name>
    <name type="common">Dalmatian daisy</name>
    <name type="synonym">Chrysanthemum cinerariifolium</name>
    <dbReference type="NCBI Taxonomy" id="118510"/>
    <lineage>
        <taxon>Eukaryota</taxon>
        <taxon>Viridiplantae</taxon>
        <taxon>Streptophyta</taxon>
        <taxon>Embryophyta</taxon>
        <taxon>Tracheophyta</taxon>
        <taxon>Spermatophyta</taxon>
        <taxon>Magnoliopsida</taxon>
        <taxon>eudicotyledons</taxon>
        <taxon>Gunneridae</taxon>
        <taxon>Pentapetalae</taxon>
        <taxon>asterids</taxon>
        <taxon>campanulids</taxon>
        <taxon>Asterales</taxon>
        <taxon>Asteraceae</taxon>
        <taxon>Asteroideae</taxon>
        <taxon>Anthemideae</taxon>
        <taxon>Anthemidinae</taxon>
        <taxon>Tanacetum</taxon>
    </lineage>
</organism>
<accession>A0A6L2K959</accession>
<evidence type="ECO:0000313" key="2">
    <source>
        <dbReference type="EMBL" id="GEU45988.1"/>
    </source>
</evidence>
<gene>
    <name evidence="2" type="ORF">Tci_017966</name>
</gene>
<sequence length="116" mass="13132">MYPPPHLSQPQISHSFVPPSQQYQSHQTSSVPLVTYNSPQSLTQPLIEFPKMESGLVVPVFNRGDDLISYLEKVMAFLTVVASSRFHSTNNQLRTFYNPRNQGTIQDGRVTVQQVQ</sequence>
<feature type="region of interest" description="Disordered" evidence="1">
    <location>
        <begin position="1"/>
        <end position="30"/>
    </location>
</feature>
<proteinExistence type="predicted"/>
<comment type="caution">
    <text evidence="2">The sequence shown here is derived from an EMBL/GenBank/DDBJ whole genome shotgun (WGS) entry which is preliminary data.</text>
</comment>
<dbReference type="AlphaFoldDB" id="A0A6L2K959"/>
<feature type="compositionally biased region" description="Polar residues" evidence="1">
    <location>
        <begin position="8"/>
        <end position="30"/>
    </location>
</feature>
<reference evidence="2" key="1">
    <citation type="journal article" date="2019" name="Sci. Rep.">
        <title>Draft genome of Tanacetum cinerariifolium, the natural source of mosquito coil.</title>
        <authorList>
            <person name="Yamashiro T."/>
            <person name="Shiraishi A."/>
            <person name="Satake H."/>
            <person name="Nakayama K."/>
        </authorList>
    </citation>
    <scope>NUCLEOTIDE SEQUENCE</scope>
</reference>
<name>A0A6L2K959_TANCI</name>
<evidence type="ECO:0000256" key="1">
    <source>
        <dbReference type="SAM" id="MobiDB-lite"/>
    </source>
</evidence>